<gene>
    <name evidence="8" type="ORF">B0H15DRAFT_804319</name>
</gene>
<evidence type="ECO:0000259" key="7">
    <source>
        <dbReference type="PROSITE" id="PS50103"/>
    </source>
</evidence>
<feature type="domain" description="C3H1-type" evidence="7">
    <location>
        <begin position="16"/>
        <end position="44"/>
    </location>
</feature>
<accession>A0AAD6XHN7</accession>
<feature type="zinc finger region" description="C3H1-type" evidence="5">
    <location>
        <begin position="16"/>
        <end position="44"/>
    </location>
</feature>
<dbReference type="InterPro" id="IPR045877">
    <property type="entry name" value="ZFP36-like"/>
</dbReference>
<feature type="domain" description="C3H1-type" evidence="7">
    <location>
        <begin position="48"/>
        <end position="75"/>
    </location>
</feature>
<evidence type="ECO:0000256" key="4">
    <source>
        <dbReference type="ARBA" id="ARBA00022833"/>
    </source>
</evidence>
<feature type="zinc finger region" description="C3H1-type" evidence="5">
    <location>
        <begin position="48"/>
        <end position="75"/>
    </location>
</feature>
<feature type="region of interest" description="Disordered" evidence="6">
    <location>
        <begin position="1"/>
        <end position="20"/>
    </location>
</feature>
<dbReference type="Proteomes" id="UP001222325">
    <property type="component" value="Unassembled WGS sequence"/>
</dbReference>
<keyword evidence="3 5" id="KW-0863">Zinc-finger</keyword>
<evidence type="ECO:0000313" key="9">
    <source>
        <dbReference type="Proteomes" id="UP001222325"/>
    </source>
</evidence>
<organism evidence="8 9">
    <name type="scientific">Mycena belliarum</name>
    <dbReference type="NCBI Taxonomy" id="1033014"/>
    <lineage>
        <taxon>Eukaryota</taxon>
        <taxon>Fungi</taxon>
        <taxon>Dikarya</taxon>
        <taxon>Basidiomycota</taxon>
        <taxon>Agaricomycotina</taxon>
        <taxon>Agaricomycetes</taxon>
        <taxon>Agaricomycetidae</taxon>
        <taxon>Agaricales</taxon>
        <taxon>Marasmiineae</taxon>
        <taxon>Mycenaceae</taxon>
        <taxon>Mycena</taxon>
    </lineage>
</organism>
<keyword evidence="4 5" id="KW-0862">Zinc</keyword>
<dbReference type="AlphaFoldDB" id="A0AAD6XHN7"/>
<sequence>MSPPPSPNTKKPPQKKRHTKPCRYFQTGTCPHTAQDCDFAHVFSDQPAPAPKQCRYYLQGICTNGIWCQYRHGEGSTNEASLLEDYRNGNSLAGGRVYGAEFGRGSNSIQMRVEVVPRSLYVPPTFNGIYASPPSGLWSPYTGGFQSSFACDPSPPKSNVHNPAVFPLDSTDSATPSESPTSSVSDEGALLYPDDASGNHNAYFNCEPQATYLSSPLDDTAQFALMPMSVVPASYGMAPLYDIFSPKAPGFYPPTAIQPPPPSPCARINRLKLSNYRTKPCRYFKPGSVCPNGDACTFIHADPEQMESPSPLASPVNLQHELPAKPLSARESSIRKGYFPISWRVIGGGVLMGSNKDSDLSEDSFDGRADPVSHGLEIEIPASAPATAMVFPSLNKDYSDSMVTPTALSRPRALSIPSTPNTSHIDILRVSKPDPFVDSG</sequence>
<keyword evidence="1 5" id="KW-0479">Metal-binding</keyword>
<dbReference type="EMBL" id="JARJCN010000058">
    <property type="protein sequence ID" value="KAJ7079762.1"/>
    <property type="molecule type" value="Genomic_DNA"/>
</dbReference>
<dbReference type="Gene3D" id="4.10.1000.10">
    <property type="entry name" value="Zinc finger, CCCH-type"/>
    <property type="match status" value="2"/>
</dbReference>
<dbReference type="SMART" id="SM00356">
    <property type="entry name" value="ZnF_C3H1"/>
    <property type="match status" value="3"/>
</dbReference>
<evidence type="ECO:0000256" key="1">
    <source>
        <dbReference type="ARBA" id="ARBA00022723"/>
    </source>
</evidence>
<dbReference type="InterPro" id="IPR036855">
    <property type="entry name" value="Znf_CCCH_sf"/>
</dbReference>
<dbReference type="InterPro" id="IPR000571">
    <property type="entry name" value="Znf_CCCH"/>
</dbReference>
<evidence type="ECO:0000256" key="3">
    <source>
        <dbReference type="ARBA" id="ARBA00022771"/>
    </source>
</evidence>
<evidence type="ECO:0000256" key="2">
    <source>
        <dbReference type="ARBA" id="ARBA00022737"/>
    </source>
</evidence>
<protein>
    <recommendedName>
        <fullName evidence="7">C3H1-type domain-containing protein</fullName>
    </recommendedName>
</protein>
<dbReference type="PANTHER" id="PTHR12547:SF18">
    <property type="entry name" value="PROTEIN TIS11"/>
    <property type="match status" value="1"/>
</dbReference>
<evidence type="ECO:0000256" key="5">
    <source>
        <dbReference type="PROSITE-ProRule" id="PRU00723"/>
    </source>
</evidence>
<dbReference type="GO" id="GO:0003729">
    <property type="term" value="F:mRNA binding"/>
    <property type="evidence" value="ECO:0007669"/>
    <property type="project" value="InterPro"/>
</dbReference>
<evidence type="ECO:0000313" key="8">
    <source>
        <dbReference type="EMBL" id="KAJ7079762.1"/>
    </source>
</evidence>
<feature type="compositionally biased region" description="Polar residues" evidence="6">
    <location>
        <begin position="170"/>
        <end position="185"/>
    </location>
</feature>
<dbReference type="SUPFAM" id="SSF90229">
    <property type="entry name" value="CCCH zinc finger"/>
    <property type="match status" value="2"/>
</dbReference>
<dbReference type="Pfam" id="PF00642">
    <property type="entry name" value="zf-CCCH"/>
    <property type="match status" value="1"/>
</dbReference>
<feature type="zinc finger region" description="C3H1-type" evidence="5">
    <location>
        <begin position="275"/>
        <end position="303"/>
    </location>
</feature>
<feature type="domain" description="C3H1-type" evidence="7">
    <location>
        <begin position="275"/>
        <end position="303"/>
    </location>
</feature>
<dbReference type="PANTHER" id="PTHR12547">
    <property type="entry name" value="CCCH ZINC FINGER/TIS11-RELATED"/>
    <property type="match status" value="1"/>
</dbReference>
<dbReference type="PROSITE" id="PS50103">
    <property type="entry name" value="ZF_C3H1"/>
    <property type="match status" value="3"/>
</dbReference>
<evidence type="ECO:0000256" key="6">
    <source>
        <dbReference type="SAM" id="MobiDB-lite"/>
    </source>
</evidence>
<feature type="region of interest" description="Disordered" evidence="6">
    <location>
        <begin position="153"/>
        <end position="187"/>
    </location>
</feature>
<dbReference type="GO" id="GO:0008270">
    <property type="term" value="F:zinc ion binding"/>
    <property type="evidence" value="ECO:0007669"/>
    <property type="project" value="UniProtKB-KW"/>
</dbReference>
<dbReference type="Pfam" id="PF14608">
    <property type="entry name" value="zf-CCCH_2"/>
    <property type="match status" value="1"/>
</dbReference>
<name>A0AAD6XHN7_9AGAR</name>
<reference evidence="8" key="1">
    <citation type="submission" date="2023-03" db="EMBL/GenBank/DDBJ databases">
        <title>Massive genome expansion in bonnet fungi (Mycena s.s.) driven by repeated elements and novel gene families across ecological guilds.</title>
        <authorList>
            <consortium name="Lawrence Berkeley National Laboratory"/>
            <person name="Harder C.B."/>
            <person name="Miyauchi S."/>
            <person name="Viragh M."/>
            <person name="Kuo A."/>
            <person name="Thoen E."/>
            <person name="Andreopoulos B."/>
            <person name="Lu D."/>
            <person name="Skrede I."/>
            <person name="Drula E."/>
            <person name="Henrissat B."/>
            <person name="Morin E."/>
            <person name="Kohler A."/>
            <person name="Barry K."/>
            <person name="LaButti K."/>
            <person name="Morin E."/>
            <person name="Salamov A."/>
            <person name="Lipzen A."/>
            <person name="Mereny Z."/>
            <person name="Hegedus B."/>
            <person name="Baldrian P."/>
            <person name="Stursova M."/>
            <person name="Weitz H."/>
            <person name="Taylor A."/>
            <person name="Grigoriev I.V."/>
            <person name="Nagy L.G."/>
            <person name="Martin F."/>
            <person name="Kauserud H."/>
        </authorList>
    </citation>
    <scope>NUCLEOTIDE SEQUENCE</scope>
    <source>
        <strain evidence="8">CBHHK173m</strain>
    </source>
</reference>
<proteinExistence type="predicted"/>
<comment type="caution">
    <text evidence="8">The sequence shown here is derived from an EMBL/GenBank/DDBJ whole genome shotgun (WGS) entry which is preliminary data.</text>
</comment>
<keyword evidence="2" id="KW-0677">Repeat</keyword>
<keyword evidence="9" id="KW-1185">Reference proteome</keyword>